<protein>
    <submittedName>
        <fullName evidence="2">Glycosyltransferase family 2 protein</fullName>
    </submittedName>
</protein>
<reference evidence="2 3" key="1">
    <citation type="journal article" date="2020" name="Biotechnol. Biofuels">
        <title>New insights from the biogas microbiome by comprehensive genome-resolved metagenomics of nearly 1600 species originating from multiple anaerobic digesters.</title>
        <authorList>
            <person name="Campanaro S."/>
            <person name="Treu L."/>
            <person name="Rodriguez-R L.M."/>
            <person name="Kovalovszki A."/>
            <person name="Ziels R.M."/>
            <person name="Maus I."/>
            <person name="Zhu X."/>
            <person name="Kougias P.G."/>
            <person name="Basile A."/>
            <person name="Luo G."/>
            <person name="Schluter A."/>
            <person name="Konstantinidis K.T."/>
            <person name="Angelidaki I."/>
        </authorList>
    </citation>
    <scope>NUCLEOTIDE SEQUENCE [LARGE SCALE GENOMIC DNA]</scope>
    <source>
        <strain evidence="2">AS27yjCOA_165</strain>
    </source>
</reference>
<evidence type="ECO:0000313" key="2">
    <source>
        <dbReference type="EMBL" id="NMB69906.1"/>
    </source>
</evidence>
<dbReference type="EMBL" id="JAAZNL010000017">
    <property type="protein sequence ID" value="NMB69906.1"/>
    <property type="molecule type" value="Genomic_DNA"/>
</dbReference>
<dbReference type="Pfam" id="PF00535">
    <property type="entry name" value="Glycos_transf_2"/>
    <property type="match status" value="1"/>
</dbReference>
<dbReference type="InterPro" id="IPR029044">
    <property type="entry name" value="Nucleotide-diphossugar_trans"/>
</dbReference>
<dbReference type="SUPFAM" id="SSF53448">
    <property type="entry name" value="Nucleotide-diphospho-sugar transferases"/>
    <property type="match status" value="1"/>
</dbReference>
<accession>A0A7X9HH13</accession>
<feature type="domain" description="Glycosyltransferase 2-like" evidence="1">
    <location>
        <begin position="5"/>
        <end position="188"/>
    </location>
</feature>
<gene>
    <name evidence="2" type="ORF">GYA27_01765</name>
</gene>
<evidence type="ECO:0000259" key="1">
    <source>
        <dbReference type="Pfam" id="PF00535"/>
    </source>
</evidence>
<dbReference type="Gene3D" id="3.90.550.10">
    <property type="entry name" value="Spore Coat Polysaccharide Biosynthesis Protein SpsA, Chain A"/>
    <property type="match status" value="1"/>
</dbReference>
<dbReference type="InterPro" id="IPR001173">
    <property type="entry name" value="Glyco_trans_2-like"/>
</dbReference>
<name>A0A7X9HH13_UNCKA</name>
<dbReference type="GO" id="GO:0016740">
    <property type="term" value="F:transferase activity"/>
    <property type="evidence" value="ECO:0007669"/>
    <property type="project" value="UniProtKB-KW"/>
</dbReference>
<organism evidence="2 3">
    <name type="scientific">candidate division WWE3 bacterium</name>
    <dbReference type="NCBI Taxonomy" id="2053526"/>
    <lineage>
        <taxon>Bacteria</taxon>
        <taxon>Katanobacteria</taxon>
    </lineage>
</organism>
<keyword evidence="2" id="KW-0808">Transferase</keyword>
<comment type="caution">
    <text evidence="2">The sequence shown here is derived from an EMBL/GenBank/DDBJ whole genome shotgun (WGS) entry which is preliminary data.</text>
</comment>
<sequence length="329" mass="37956">MKKVSVIVSNTNTRDVLHECLENLRHLIEDCEENLEVIVVDNKSNDGSADMVKKDFPQFKLIVSSNYGLANGCNRGAEIASGDYYLFLGEDGFPREGTLPAMVDYMENHKDVGLATARLVLRDGTPDLDVHRRFPTPGSAFARLFMLGKIFPKSAKFNGYFMLDKDHSKEHEIEMCITHFMLIPKNVFTQVNGFDDQNYFVYGEDADMCYKIKESGYRLMYLPQFEAGHYKGASMGTRKETVDIAIKTLAWKNFMHFNATRAQRVFVKKFLQNKYSPIVIAFMIFGTYVLEVQRQTTETIKHLKKYGFKYIDDDYTRLSKLTLKQKFDF</sequence>
<dbReference type="AlphaFoldDB" id="A0A7X9HH13"/>
<dbReference type="Proteomes" id="UP000526033">
    <property type="component" value="Unassembled WGS sequence"/>
</dbReference>
<evidence type="ECO:0000313" key="3">
    <source>
        <dbReference type="Proteomes" id="UP000526033"/>
    </source>
</evidence>
<dbReference type="CDD" id="cd04186">
    <property type="entry name" value="GT_2_like_c"/>
    <property type="match status" value="1"/>
</dbReference>
<proteinExistence type="predicted"/>
<dbReference type="PANTHER" id="PTHR43179">
    <property type="entry name" value="RHAMNOSYLTRANSFERASE WBBL"/>
    <property type="match status" value="1"/>
</dbReference>
<dbReference type="PANTHER" id="PTHR43179:SF7">
    <property type="entry name" value="RHAMNOSYLTRANSFERASE WBBL"/>
    <property type="match status" value="1"/>
</dbReference>